<protein>
    <submittedName>
        <fullName evidence="8">3-keto-steroid reductase</fullName>
    </submittedName>
</protein>
<accession>A0A0D4CI19</accession>
<evidence type="ECO:0000256" key="3">
    <source>
        <dbReference type="ARBA" id="ARBA00022955"/>
    </source>
</evidence>
<dbReference type="VEuPathDB" id="FungiDB:MFRU_003g01140"/>
<dbReference type="Proteomes" id="UP000322873">
    <property type="component" value="Unassembled WGS sequence"/>
</dbReference>
<evidence type="ECO:0000256" key="4">
    <source>
        <dbReference type="ARBA" id="ARBA00023002"/>
    </source>
</evidence>
<gene>
    <name evidence="8" type="primary">Erg27</name>
    <name evidence="9" type="ORF">EYC84_003345</name>
</gene>
<dbReference type="SUPFAM" id="SSF51735">
    <property type="entry name" value="NAD(P)-binding Rossmann-fold domains"/>
    <property type="match status" value="2"/>
</dbReference>
<keyword evidence="2" id="KW-0521">NADP</keyword>
<keyword evidence="10" id="KW-1185">Reference proteome</keyword>
<feature type="transmembrane region" description="Helical" evidence="7">
    <location>
        <begin position="392"/>
        <end position="414"/>
    </location>
</feature>
<dbReference type="EMBL" id="VICG01000004">
    <property type="protein sequence ID" value="KAA8572760.1"/>
    <property type="molecule type" value="Genomic_DNA"/>
</dbReference>
<dbReference type="GO" id="GO:0006696">
    <property type="term" value="P:ergosterol biosynthetic process"/>
    <property type="evidence" value="ECO:0007669"/>
    <property type="project" value="TreeGrafter"/>
</dbReference>
<name>A0A0D4CI19_MONFR</name>
<dbReference type="GO" id="GO:0005789">
    <property type="term" value="C:endoplasmic reticulum membrane"/>
    <property type="evidence" value="ECO:0007669"/>
    <property type="project" value="TreeGrafter"/>
</dbReference>
<keyword evidence="7" id="KW-0472">Membrane</keyword>
<dbReference type="InterPro" id="IPR036291">
    <property type="entry name" value="NAD(P)-bd_dom_sf"/>
</dbReference>
<proteinExistence type="inferred from homology"/>
<evidence type="ECO:0000256" key="2">
    <source>
        <dbReference type="ARBA" id="ARBA00022857"/>
    </source>
</evidence>
<keyword evidence="1" id="KW-0444">Lipid biosynthesis</keyword>
<evidence type="ECO:0000313" key="10">
    <source>
        <dbReference type="Proteomes" id="UP000322873"/>
    </source>
</evidence>
<dbReference type="AlphaFoldDB" id="A0A0D4CI19"/>
<sequence length="541" mass="59828">MGLPPWETSESQTFALVTGANSGLGFAIAARLIDDFLTSSDTPPTKHLILILTTRTPLKTRFTISRLRAHLRKLVDYSQFADSLRAKAEARGDVYKWQDMVARVHLLGVEVDLCDLKSVYAVTDRLVNGTVGSPDATTMDGLKLPVGSPGTASYSPDVQQDRWALSQKEGSDGEQRSWGWGLSGIRIPRLDIVVLNAGIGGWSGINWPKAVWTVLTDMTEAVTWPTYKLAEVGTVTKPQLHSVSSKSAKSSDGEATEALLNGVSPEEPPLGATFCSNVFGHYILAHELMPLLSRTASSSATASGRIIWVSSIEAQSHHLNVDDIQGLESHAPYESSKRLTDVLVLSRKLRAAGKASSSWFDFSDVRVKESQSSDGEDSKERLPTKSIRPKMYVVQPGIFVSEIMPLNFVLVFFYRMIFYLVRWMGSQWHTIKAYTAAVAPVWVALSPDEILDTMDAPASKWGSATDSSGKERVIRTEVPGWGWEGKTPKTIDTGERRKGRKRDAVPLTREAREDFEVLGVKCWTEMEKLRKEWEELLGVKK</sequence>
<keyword evidence="7" id="KW-0812">Transmembrane</keyword>
<keyword evidence="3" id="KW-0752">Steroid biosynthesis</keyword>
<dbReference type="GO" id="GO:0000253">
    <property type="term" value="F:3-beta-hydroxysteroid 3-dehydrogenase (NADP+) activity"/>
    <property type="evidence" value="ECO:0007669"/>
    <property type="project" value="TreeGrafter"/>
</dbReference>
<dbReference type="OrthoDB" id="9989144at2759"/>
<evidence type="ECO:0000313" key="9">
    <source>
        <dbReference type="EMBL" id="KAA8572760.1"/>
    </source>
</evidence>
<evidence type="ECO:0000256" key="5">
    <source>
        <dbReference type="ARBA" id="ARBA00023098"/>
    </source>
</evidence>
<dbReference type="InterPro" id="IPR051593">
    <property type="entry name" value="Ergosterol_Biosynth_ERG27"/>
</dbReference>
<evidence type="ECO:0000256" key="1">
    <source>
        <dbReference type="ARBA" id="ARBA00022516"/>
    </source>
</evidence>
<reference evidence="9 10" key="2">
    <citation type="submission" date="2019-06" db="EMBL/GenBank/DDBJ databases">
        <title>Genome Sequence of the Brown Rot Fungal Pathogen Monilinia fructicola.</title>
        <authorList>
            <person name="De Miccolis Angelini R.M."/>
            <person name="Landi L."/>
            <person name="Abate D."/>
            <person name="Pollastro S."/>
            <person name="Romanazzi G."/>
            <person name="Faretra F."/>
        </authorList>
    </citation>
    <scope>NUCLEOTIDE SEQUENCE [LARGE SCALE GENOMIC DNA]</scope>
    <source>
        <strain evidence="9 10">Mfrc123</strain>
    </source>
</reference>
<dbReference type="EMBL" id="KP144213">
    <property type="protein sequence ID" value="AJT49014.1"/>
    <property type="molecule type" value="Genomic_DNA"/>
</dbReference>
<keyword evidence="5" id="KW-0443">Lipid metabolism</keyword>
<evidence type="ECO:0000256" key="6">
    <source>
        <dbReference type="ARBA" id="ARBA00023593"/>
    </source>
</evidence>
<dbReference type="GO" id="GO:0005741">
    <property type="term" value="C:mitochondrial outer membrane"/>
    <property type="evidence" value="ECO:0007669"/>
    <property type="project" value="TreeGrafter"/>
</dbReference>
<dbReference type="PANTHER" id="PTHR43647">
    <property type="entry name" value="DEHYDROGENASE"/>
    <property type="match status" value="1"/>
</dbReference>
<evidence type="ECO:0000256" key="7">
    <source>
        <dbReference type="SAM" id="Phobius"/>
    </source>
</evidence>
<organism evidence="8">
    <name type="scientific">Monilinia fructicola</name>
    <name type="common">Brown rot fungus</name>
    <name type="synonym">Ciboria fructicola</name>
    <dbReference type="NCBI Taxonomy" id="38448"/>
    <lineage>
        <taxon>Eukaryota</taxon>
        <taxon>Fungi</taxon>
        <taxon>Dikarya</taxon>
        <taxon>Ascomycota</taxon>
        <taxon>Pezizomycotina</taxon>
        <taxon>Leotiomycetes</taxon>
        <taxon>Helotiales</taxon>
        <taxon>Sclerotiniaceae</taxon>
        <taxon>Monilinia</taxon>
    </lineage>
</organism>
<evidence type="ECO:0000313" key="8">
    <source>
        <dbReference type="EMBL" id="AJT49014.1"/>
    </source>
</evidence>
<comment type="similarity">
    <text evidence="6">Belongs to the short-chain dehydrogenases/reductases (SDR) family. ERG27 subfamily.</text>
</comment>
<keyword evidence="4" id="KW-0560">Oxidoreductase</keyword>
<keyword evidence="7" id="KW-1133">Transmembrane helix</keyword>
<dbReference type="GO" id="GO:0005811">
    <property type="term" value="C:lipid droplet"/>
    <property type="evidence" value="ECO:0007669"/>
    <property type="project" value="TreeGrafter"/>
</dbReference>
<dbReference type="Gene3D" id="3.40.50.720">
    <property type="entry name" value="NAD(P)-binding Rossmann-like Domain"/>
    <property type="match status" value="1"/>
</dbReference>
<dbReference type="PANTHER" id="PTHR43647:SF1">
    <property type="entry name" value="3-KETO-STEROID REDUCTASE ERG27"/>
    <property type="match status" value="1"/>
</dbReference>
<reference evidence="8" key="1">
    <citation type="journal article" date="2015" name="Front. Microbiol.">
        <title>Heterologous expression of the Monilinia fructicola CYP51 (MfCYP51) gene in Pichia pastoris confirms the mode of action of the novel fungicide, SYP-Z048.</title>
        <authorList>
            <person name="Chen F."/>
            <person name="Lin D."/>
            <person name="Wang J."/>
            <person name="Li B."/>
            <person name="Duan H."/>
            <person name="Liu J."/>
            <person name="Liu X."/>
        </authorList>
    </citation>
    <scope>NUCLEOTIDE SEQUENCE</scope>
    <source>
        <strain evidence="8">MSB11</strain>
    </source>
</reference>